<dbReference type="EMBL" id="MG252693">
    <property type="protein sequence ID" value="ATW59487.1"/>
    <property type="molecule type" value="Genomic_DNA"/>
</dbReference>
<dbReference type="GeneID" id="54986292"/>
<proteinExistence type="predicted"/>
<evidence type="ECO:0000313" key="2">
    <source>
        <dbReference type="Proteomes" id="UP000241560"/>
    </source>
</evidence>
<accession>A0A2H4PB79</accession>
<organism evidence="1 2">
    <name type="scientific">Lactobacillus phage Lenus</name>
    <dbReference type="NCBI Taxonomy" id="2053682"/>
    <lineage>
        <taxon>Viruses</taxon>
        <taxon>Duplodnaviria</taxon>
        <taxon>Heunggongvirae</taxon>
        <taxon>Uroviricota</taxon>
        <taxon>Caudoviricetes</taxon>
        <taxon>Tybeckvirinae</taxon>
        <taxon>Lenusvirus</taxon>
        <taxon>Lenusvirus lenus</taxon>
    </lineage>
</organism>
<dbReference type="RefSeq" id="YP_009795917.1">
    <property type="nucleotide sequence ID" value="NC_047897.1"/>
</dbReference>
<evidence type="ECO:0000313" key="1">
    <source>
        <dbReference type="EMBL" id="ATW59487.1"/>
    </source>
</evidence>
<dbReference type="KEGG" id="vg:54986292"/>
<keyword evidence="2" id="KW-1185">Reference proteome</keyword>
<name>A0A2H4PB79_9CAUD</name>
<reference evidence="1 2" key="1">
    <citation type="submission" date="2017-10" db="EMBL/GenBank/DDBJ databases">
        <title>Isolation and characterisation of Lactobacillus bacteriophages that infect wine-derived L. plantarum strains.</title>
        <authorList>
            <person name="Kyrkou I."/>
            <person name="Hestbjerg Hansen L."/>
        </authorList>
    </citation>
    <scope>NUCLEOTIDE SEQUENCE [LARGE SCALE GENOMIC DNA]</scope>
</reference>
<sequence length="130" mass="15622">MGKTKTKDLEVGQDLYDFYIDDNGHVKASKVYVIKKNKTNFYFSYDKYGRTNSYMRLKTTGTLPKLWRPSFIELHYISDDENFGEEWEKQVKERSRYKEKIEHSINELFFGNYNIEDYKNVSKSLDDILK</sequence>
<protein>
    <submittedName>
        <fullName evidence="1">Uncharacterized protein</fullName>
    </submittedName>
</protein>
<dbReference type="Proteomes" id="UP000241560">
    <property type="component" value="Segment"/>
</dbReference>